<proteinExistence type="predicted"/>
<evidence type="ECO:0000313" key="1">
    <source>
        <dbReference type="EMBL" id="KUG14430.1"/>
    </source>
</evidence>
<gene>
    <name evidence="1" type="ORF">ASZ90_015920</name>
</gene>
<name>A0A0W8F117_9ZZZZ</name>
<sequence length="170" mass="18691">MILQGSGDSFFEKVRGGFLRLVPGLPIPPEACTRGIPREGKKRGQPARFRPGFFPSLPGWAQGLAHSRNHGGGRFLVSEHKSLSHFTSDDGARELSCNDSLTGSVVTSKGVRFLYPLRGLTVCGADSGFFVRETSMTRISSMAAYAYRVLSMFRSLHARFPIEIPRYKPA</sequence>
<organism evidence="1">
    <name type="scientific">hydrocarbon metagenome</name>
    <dbReference type="NCBI Taxonomy" id="938273"/>
    <lineage>
        <taxon>unclassified sequences</taxon>
        <taxon>metagenomes</taxon>
        <taxon>ecological metagenomes</taxon>
    </lineage>
</organism>
<comment type="caution">
    <text evidence="1">The sequence shown here is derived from an EMBL/GenBank/DDBJ whole genome shotgun (WGS) entry which is preliminary data.</text>
</comment>
<accession>A0A0W8F117</accession>
<reference evidence="1" key="1">
    <citation type="journal article" date="2015" name="Proc. Natl. Acad. Sci. U.S.A.">
        <title>Networks of energetic and metabolic interactions define dynamics in microbial communities.</title>
        <authorList>
            <person name="Embree M."/>
            <person name="Liu J.K."/>
            <person name="Al-Bassam M.M."/>
            <person name="Zengler K."/>
        </authorList>
    </citation>
    <scope>NUCLEOTIDE SEQUENCE</scope>
</reference>
<protein>
    <submittedName>
        <fullName evidence="1">Uncharacterized protein</fullName>
    </submittedName>
</protein>
<dbReference type="EMBL" id="LNQE01001660">
    <property type="protein sequence ID" value="KUG14430.1"/>
    <property type="molecule type" value="Genomic_DNA"/>
</dbReference>
<dbReference type="AlphaFoldDB" id="A0A0W8F117"/>